<feature type="domain" description="Sema" evidence="7">
    <location>
        <begin position="1"/>
        <end position="460"/>
    </location>
</feature>
<comment type="caution">
    <text evidence="8">The sequence shown here is derived from an EMBL/GenBank/DDBJ whole genome shotgun (WGS) entry which is preliminary data.</text>
</comment>
<dbReference type="CDD" id="cd00603">
    <property type="entry name" value="IPT_PCSR"/>
    <property type="match status" value="1"/>
</dbReference>
<dbReference type="SMART" id="SM00630">
    <property type="entry name" value="Sema"/>
    <property type="match status" value="1"/>
</dbReference>
<organism evidence="8 10">
    <name type="scientific">Didymodactylos carnosus</name>
    <dbReference type="NCBI Taxonomy" id="1234261"/>
    <lineage>
        <taxon>Eukaryota</taxon>
        <taxon>Metazoa</taxon>
        <taxon>Spiralia</taxon>
        <taxon>Gnathifera</taxon>
        <taxon>Rotifera</taxon>
        <taxon>Eurotatoria</taxon>
        <taxon>Bdelloidea</taxon>
        <taxon>Philodinida</taxon>
        <taxon>Philodinidae</taxon>
        <taxon>Didymodactylos</taxon>
    </lineage>
</organism>
<dbReference type="SUPFAM" id="SSF101912">
    <property type="entry name" value="Sema domain"/>
    <property type="match status" value="1"/>
</dbReference>
<dbReference type="Gene3D" id="2.130.10.10">
    <property type="entry name" value="YVTN repeat-like/Quinoprotein amine dehydrogenase"/>
    <property type="match status" value="1"/>
</dbReference>
<dbReference type="InterPro" id="IPR015943">
    <property type="entry name" value="WD40/YVTN_repeat-like_dom_sf"/>
</dbReference>
<dbReference type="EMBL" id="CAJNOK010000897">
    <property type="protein sequence ID" value="CAF0782016.1"/>
    <property type="molecule type" value="Genomic_DNA"/>
</dbReference>
<reference evidence="8" key="1">
    <citation type="submission" date="2021-02" db="EMBL/GenBank/DDBJ databases">
        <authorList>
            <person name="Nowell W R."/>
        </authorList>
    </citation>
    <scope>NUCLEOTIDE SEQUENCE</scope>
</reference>
<keyword evidence="6" id="KW-0472">Membrane</keyword>
<gene>
    <name evidence="8" type="ORF">OVA965_LOCUS3663</name>
    <name evidence="9" type="ORF">TMI583_LOCUS3661</name>
</gene>
<dbReference type="InterPro" id="IPR001627">
    <property type="entry name" value="Semap_dom"/>
</dbReference>
<evidence type="ECO:0000313" key="10">
    <source>
        <dbReference type="Proteomes" id="UP000677228"/>
    </source>
</evidence>
<dbReference type="PANTHER" id="PTHR22625:SF70">
    <property type="entry name" value="PLEXIN A, ISOFORM A"/>
    <property type="match status" value="1"/>
</dbReference>
<comment type="subcellular location">
    <subcellularLocation>
        <location evidence="1">Membrane</location>
        <topology evidence="1">Single-pass membrane protein</topology>
    </subcellularLocation>
</comment>
<dbReference type="PROSITE" id="PS51004">
    <property type="entry name" value="SEMA"/>
    <property type="match status" value="1"/>
</dbReference>
<evidence type="ECO:0000313" key="8">
    <source>
        <dbReference type="EMBL" id="CAF0782016.1"/>
    </source>
</evidence>
<evidence type="ECO:0000259" key="7">
    <source>
        <dbReference type="PROSITE" id="PS51004"/>
    </source>
</evidence>
<dbReference type="GO" id="GO:0030334">
    <property type="term" value="P:regulation of cell migration"/>
    <property type="evidence" value="ECO:0007669"/>
    <property type="project" value="TreeGrafter"/>
</dbReference>
<evidence type="ECO:0000256" key="1">
    <source>
        <dbReference type="ARBA" id="ARBA00004167"/>
    </source>
</evidence>
<comment type="caution">
    <text evidence="5">Lacks conserved residue(s) required for the propagation of feature annotation.</text>
</comment>
<dbReference type="InterPro" id="IPR002909">
    <property type="entry name" value="IPT_dom"/>
</dbReference>
<dbReference type="InterPro" id="IPR031148">
    <property type="entry name" value="Plexin"/>
</dbReference>
<dbReference type="EMBL" id="CAJOBA010000897">
    <property type="protein sequence ID" value="CAF3563772.1"/>
    <property type="molecule type" value="Genomic_DNA"/>
</dbReference>
<evidence type="ECO:0000313" key="9">
    <source>
        <dbReference type="EMBL" id="CAF3563772.1"/>
    </source>
</evidence>
<evidence type="ECO:0000256" key="3">
    <source>
        <dbReference type="ARBA" id="ARBA00022729"/>
    </source>
</evidence>
<protein>
    <recommendedName>
        <fullName evidence="7">Sema domain-containing protein</fullName>
    </recommendedName>
</protein>
<evidence type="ECO:0000256" key="2">
    <source>
        <dbReference type="ARBA" id="ARBA00022692"/>
    </source>
</evidence>
<evidence type="ECO:0000256" key="5">
    <source>
        <dbReference type="PROSITE-ProRule" id="PRU00352"/>
    </source>
</evidence>
<dbReference type="GO" id="GO:0002116">
    <property type="term" value="C:semaphorin receptor complex"/>
    <property type="evidence" value="ECO:0007669"/>
    <property type="project" value="TreeGrafter"/>
</dbReference>
<dbReference type="Proteomes" id="UP000682733">
    <property type="component" value="Unassembled WGS sequence"/>
</dbReference>
<evidence type="ECO:0000256" key="6">
    <source>
        <dbReference type="SAM" id="Phobius"/>
    </source>
</evidence>
<evidence type="ECO:0000256" key="4">
    <source>
        <dbReference type="ARBA" id="ARBA00022989"/>
    </source>
</evidence>
<sequence>MSVNEYSFVQVFICITVVYTKLYKYEYYSFDYDIHHLLLYENKLYVGNSLSLSSISLSKSRDVLTINRSNVKNTIKLFLIDNERSELIVCYSDTFGTCEQRSTNDLKLLNSKSLSVVPDDNVNTTIAVFGKIQENISVLYVARTFTPSSSSVPAIAVRYLEREKFMEIIRNNDNQQTSGEASIHFLYHYTQTFIVNYIKGLTNTDGTYIYFLTVQKNDVNDNYITSKISRFCSLSTNINILSNYIEIPLLCQNDDVSYNILIDATIIDVTFSNYTGHERLILGLFGKLNSYGTHVENNLAICLFKLSEIDTVFNQNLKDCYENDTLNRGLKFLKPDEPCGNQKLEMYDSTSNFCIVDDRYSFPIGGRRGAEGIVLYENTNTNAIGTGIKSFLLTDGNIGLAVGWTNGSLTMARINKNMTFNIFSHEVISMNSIGRDIEYEENSKSLIVSSRNKYIFQVYRVPITVREHPTKITSVFPAEMPLGRTATLEITVKNLNSESLAILMNDKPCDVLTVNGSVVPCKTTTTRRVVSHPKIYSIQPTSISAATKHLRLNISGSRLNAAEFRQHELVMILPEPIITIIEPLHSFISGGHLISIQGYYLTVMKSFSINFIIDNSINMTVLVEEIACKARDQITTTSVHSLQCFQFRTPPLEADDILINYTIPIQIYLDTILYPTRFKLIYVPNPVIKSMYPSILNVKGDFEYFLNIETHLKLSPNDIILSIDCHYLIPASVNQSLDNKILTVSYHLTRTLLRSLYRCKVNNRNKFLIKIKIDSFENTLGYLRYETKRRFNWLHLLFITLSSFVFVMIIIIVICVIRYPRRRSTAQPSNFQVYPKPRARIQQSSSCFKLKPSKKKLKFHISIRNSSSVSKAWTQSIKKQNSVYSVSNQVLSTRYRNQDEVIKFFLSNKNKFDLDKNLLTMFDVQSAMQLFLKLLVNRTFLMAFFSSIDQNYATLASPIIYLLSATNSFEQVEHRYIIHFYRLSRKKRNDHQKLFANELIVKYLLYHILQLNLDIDHRTNNDILELVYCFVFQFRICLLKGPRDRLLKKAYYSITPETSLYEMKIDYKRILLNLEYENNIKFKIFALDCDSISQIREKIYISLKYNYDVFKHILLDDIILNISTKDDDREIIRLDDFYNGYRSSNHQQYSIKPMLLSSYKSEYSLDGDSFCSTLDPTTAQYTFTIDEPSTCQDEPSTYNRQLRIQMLRDVVRLLSTNSTKLLFHVIINSRSFDLINIDDKCRNSKSNSLKKKCSQTSTDGSEIPTTIDCRLTLRNNARQSIPKLTTDDSSYTKENWHHLLTKQNYSPKNIDADQQILLLNCLQSSKVKTHGIWTDFLKKLLLQNRTNNELNNSLDRMFKELSRHHQKSESEEQIKTYLFKCFIRAIANCLRNYERIFDIEYDEIVSSCLCMFADGLEYIADVKSISEYDPICITLFSADRILIKSLISTFLDSHFGLEQDDKISLAEDTQQLMHKRSMMDEVTTTIALFQVFNAYELNAEEVIKNLSSQSSSVLLPIHQNLMQIKSKLQYSII</sequence>
<dbReference type="Proteomes" id="UP000677228">
    <property type="component" value="Unassembled WGS sequence"/>
</dbReference>
<feature type="transmembrane region" description="Helical" evidence="6">
    <location>
        <begin position="930"/>
        <end position="948"/>
    </location>
</feature>
<dbReference type="Pfam" id="PF01833">
    <property type="entry name" value="TIG"/>
    <property type="match status" value="1"/>
</dbReference>
<accession>A0A8S2CWY1</accession>
<keyword evidence="2 6" id="KW-0812">Transmembrane</keyword>
<keyword evidence="4 6" id="KW-1133">Transmembrane helix</keyword>
<proteinExistence type="predicted"/>
<dbReference type="InterPro" id="IPR036352">
    <property type="entry name" value="Semap_dom_sf"/>
</dbReference>
<name>A0A8S2CWY1_9BILA</name>
<dbReference type="GO" id="GO:0005886">
    <property type="term" value="C:plasma membrane"/>
    <property type="evidence" value="ECO:0007669"/>
    <property type="project" value="TreeGrafter"/>
</dbReference>
<keyword evidence="3" id="KW-0732">Signal</keyword>
<dbReference type="GO" id="GO:0017154">
    <property type="term" value="F:semaphorin receptor activity"/>
    <property type="evidence" value="ECO:0007669"/>
    <property type="project" value="InterPro"/>
</dbReference>
<dbReference type="PANTHER" id="PTHR22625">
    <property type="entry name" value="PLEXIN"/>
    <property type="match status" value="1"/>
</dbReference>
<feature type="transmembrane region" description="Helical" evidence="6">
    <location>
        <begin position="793"/>
        <end position="817"/>
    </location>
</feature>